<evidence type="ECO:0000313" key="2">
    <source>
        <dbReference type="EMBL" id="ORZ28073.1"/>
    </source>
</evidence>
<dbReference type="Proteomes" id="UP000193411">
    <property type="component" value="Unassembled WGS sequence"/>
</dbReference>
<reference evidence="2 3" key="1">
    <citation type="submission" date="2016-07" db="EMBL/GenBank/DDBJ databases">
        <title>Pervasive Adenine N6-methylation of Active Genes in Fungi.</title>
        <authorList>
            <consortium name="DOE Joint Genome Institute"/>
            <person name="Mondo S.J."/>
            <person name="Dannebaum R.O."/>
            <person name="Kuo R.C."/>
            <person name="Labutti K."/>
            <person name="Haridas S."/>
            <person name="Kuo A."/>
            <person name="Salamov A."/>
            <person name="Ahrendt S.R."/>
            <person name="Lipzen A."/>
            <person name="Sullivan W."/>
            <person name="Andreopoulos W.B."/>
            <person name="Clum A."/>
            <person name="Lindquist E."/>
            <person name="Daum C."/>
            <person name="Ramamoorthy G.K."/>
            <person name="Gryganskyi A."/>
            <person name="Culley D."/>
            <person name="Magnuson J.K."/>
            <person name="James T.Y."/>
            <person name="O'Malley M.A."/>
            <person name="Stajich J.E."/>
            <person name="Spatafora J.W."/>
            <person name="Visel A."/>
            <person name="Grigoriev I.V."/>
        </authorList>
    </citation>
    <scope>NUCLEOTIDE SEQUENCE [LARGE SCALE GENOMIC DNA]</scope>
    <source>
        <strain evidence="2 3">PL171</strain>
    </source>
</reference>
<dbReference type="OrthoDB" id="2346403at2759"/>
<comment type="caution">
    <text evidence="2">The sequence shown here is derived from an EMBL/GenBank/DDBJ whole genome shotgun (WGS) entry which is preliminary data.</text>
</comment>
<keyword evidence="3" id="KW-1185">Reference proteome</keyword>
<accession>A0A1Y2H2Z1</accession>
<feature type="region of interest" description="Disordered" evidence="1">
    <location>
        <begin position="1"/>
        <end position="108"/>
    </location>
</feature>
<dbReference type="AlphaFoldDB" id="A0A1Y2H2Z1"/>
<feature type="compositionally biased region" description="Acidic residues" evidence="1">
    <location>
        <begin position="157"/>
        <end position="176"/>
    </location>
</feature>
<evidence type="ECO:0000313" key="3">
    <source>
        <dbReference type="Proteomes" id="UP000193411"/>
    </source>
</evidence>
<feature type="region of interest" description="Disordered" evidence="1">
    <location>
        <begin position="128"/>
        <end position="176"/>
    </location>
</feature>
<proteinExistence type="predicted"/>
<protein>
    <submittedName>
        <fullName evidence="2">Uncharacterized protein</fullName>
    </submittedName>
</protein>
<evidence type="ECO:0000256" key="1">
    <source>
        <dbReference type="SAM" id="MobiDB-lite"/>
    </source>
</evidence>
<organism evidence="2 3">
    <name type="scientific">Catenaria anguillulae PL171</name>
    <dbReference type="NCBI Taxonomy" id="765915"/>
    <lineage>
        <taxon>Eukaryota</taxon>
        <taxon>Fungi</taxon>
        <taxon>Fungi incertae sedis</taxon>
        <taxon>Blastocladiomycota</taxon>
        <taxon>Blastocladiomycetes</taxon>
        <taxon>Blastocladiales</taxon>
        <taxon>Catenariaceae</taxon>
        <taxon>Catenaria</taxon>
    </lineage>
</organism>
<sequence>MPQDDLARALASSPSPVMSPQDPIASPKPSPTISLSFFWSDPEDDGEDGDAEPAIDLRSPTGPHFDDGAHNLDGAHSIDGPIHAGGGARNLGRGRDGDGPFHAGGDYDSALQGGEMDVADQTHDIANAFNDGIDPDQEDGGIPNMASGSALSHQDDYDGEQADPDAQEEVDGEDQDDASVFGDQYLVHEFELTDAMFDYMDDADVEATLATPGSVEWVVDSDEEHGDSDDEAEPVASVDELFGVDSESFNPKVFHAGPDGFQVTAKIFANGLVIHPTTPDYPHSSDLNESTTKSRRGGIVNLVMAGAHDLTTEAVTSNIQYSLGSPMGDDKQFRVVKLFASIAHLIPGIEDMIVPAFRRHSRTCKGVKCCTYADTRISEMEHYGGYPDYTAEPYASIRASVEAAMRNSVYQITMTFYNSKVVDWLCACGHPGKLVHNANAPEHMSKWFVGCSAYNRLDPPGSHKGFGIRTAELDMGLLCDLMGYKGPHRPETSTTKPDVRCRTVVSNGRTSECPVGHVKSDGSVDRASVVSQNRDCTVKCDIYLPEDPEFRFYFIHMTGKHNHPPPPPLKTPRHLKVRINEGVKLRDAPNAFDHLTSLERLALVATIHKIDVAHPSLVQLDRVGEVTSRRTGPGIMASDEVAVFQAFASGSSTIRDFIRSVAIVDGQFLGFAMLDEGAHALSKSRVIDIDMTYRCIRGDINQVKVVAWDPIACRLIVVARAWVRGQDAQMYYTIVNTLDSAFNKIIGRRLQFSAIRRVREEIGAPIADLDLDVVELDAIRVDMDAGQAKGIGTWLREREPLLGDTWQEVVPHVLVLCHVHAARNIQQTGFSPDAKRKMTKLLEATSPGEWDTVLRQLRRMHEESPAATVPANKSLKDWVDKYAQPWVGGPWRLGCPRFPHHFCKVFAATPTTSRGRMAATTESSARVWVSLIMLSVHARWTSTTSAATALRATWA</sequence>
<name>A0A1Y2H2Z1_9FUNG</name>
<gene>
    <name evidence="2" type="ORF">BCR44DRAFT_1200745</name>
</gene>
<dbReference type="EMBL" id="MCFL01000359">
    <property type="protein sequence ID" value="ORZ28073.1"/>
    <property type="molecule type" value="Genomic_DNA"/>
</dbReference>
<feature type="compositionally biased region" description="Acidic residues" evidence="1">
    <location>
        <begin position="41"/>
        <end position="53"/>
    </location>
</feature>